<feature type="domain" description="Luciferase-like" evidence="2">
    <location>
        <begin position="13"/>
        <end position="185"/>
    </location>
</feature>
<organism evidence="3 4">
    <name type="scientific">Parahaliea maris</name>
    <dbReference type="NCBI Taxonomy" id="2716870"/>
    <lineage>
        <taxon>Bacteria</taxon>
        <taxon>Pseudomonadati</taxon>
        <taxon>Pseudomonadota</taxon>
        <taxon>Gammaproteobacteria</taxon>
        <taxon>Cellvibrionales</taxon>
        <taxon>Halieaceae</taxon>
        <taxon>Parahaliea</taxon>
    </lineage>
</organism>
<dbReference type="InterPro" id="IPR011251">
    <property type="entry name" value="Luciferase-like_dom"/>
</dbReference>
<reference evidence="3 4" key="1">
    <citation type="submission" date="2019-08" db="EMBL/GenBank/DDBJ databases">
        <title>Parahaliea maris sp. nov., isolated from the surface seawater.</title>
        <authorList>
            <person name="Liu Y."/>
        </authorList>
    </citation>
    <scope>NUCLEOTIDE SEQUENCE [LARGE SCALE GENOMIC DNA]</scope>
    <source>
        <strain evidence="3 4">HSLHS9</strain>
    </source>
</reference>
<keyword evidence="4" id="KW-1185">Reference proteome</keyword>
<dbReference type="SUPFAM" id="SSF51679">
    <property type="entry name" value="Bacterial luciferase-like"/>
    <property type="match status" value="1"/>
</dbReference>
<evidence type="ECO:0000259" key="2">
    <source>
        <dbReference type="Pfam" id="PF00296"/>
    </source>
</evidence>
<name>A0A5C8ZQQ1_9GAMM</name>
<comment type="caution">
    <text evidence="3">The sequence shown here is derived from an EMBL/GenBank/DDBJ whole genome shotgun (WGS) entry which is preliminary data.</text>
</comment>
<sequence length="326" mass="36050">MKISLGVPPGPHARPLAQHAENLGYDRIWLFDSAAIYEDIWIHLAQIAEATNRIGLGTSVLVPSLRHVMSTASAIATIERLAPGRLACGWGTGMTARHTLGQKALTWKYTRTYIEQIRALLLGETVEIEGQPCKMMHHPAMGKERPIEVPHIISAFGPKGVAIAREIGDGWIGSMDPPEPFDWAVRMLPGTVLDPGESPYSERVFNSAGVWHSGVWHSTWEWDRDTLPSIPGGAAFLKSIEQNPVEPKYFSVHQNHMTHLNEADRCAYASIDGKPEWSVWVGEADQILEKAQEAQANGVSDLLFTPAGDYLREAEAFYNAVKSLQR</sequence>
<dbReference type="InterPro" id="IPR050564">
    <property type="entry name" value="F420-G6PD/mer"/>
</dbReference>
<dbReference type="RefSeq" id="WP_148070077.1">
    <property type="nucleotide sequence ID" value="NZ_VRZA01000009.1"/>
</dbReference>
<dbReference type="AlphaFoldDB" id="A0A5C8ZQQ1"/>
<dbReference type="PANTHER" id="PTHR43244">
    <property type="match status" value="1"/>
</dbReference>
<dbReference type="EMBL" id="VRZA01000009">
    <property type="protein sequence ID" value="TXS89827.1"/>
    <property type="molecule type" value="Genomic_DNA"/>
</dbReference>
<accession>A0A5C8ZQQ1</accession>
<dbReference type="GO" id="GO:0016705">
    <property type="term" value="F:oxidoreductase activity, acting on paired donors, with incorporation or reduction of molecular oxygen"/>
    <property type="evidence" value="ECO:0007669"/>
    <property type="project" value="InterPro"/>
</dbReference>
<keyword evidence="1" id="KW-0560">Oxidoreductase</keyword>
<proteinExistence type="predicted"/>
<dbReference type="InterPro" id="IPR036661">
    <property type="entry name" value="Luciferase-like_sf"/>
</dbReference>
<evidence type="ECO:0000313" key="4">
    <source>
        <dbReference type="Proteomes" id="UP000321039"/>
    </source>
</evidence>
<dbReference type="PANTHER" id="PTHR43244:SF1">
    <property type="entry name" value="5,10-METHYLENETETRAHYDROMETHANOPTERIN REDUCTASE"/>
    <property type="match status" value="1"/>
</dbReference>
<dbReference type="Proteomes" id="UP000321039">
    <property type="component" value="Unassembled WGS sequence"/>
</dbReference>
<dbReference type="Pfam" id="PF00296">
    <property type="entry name" value="Bac_luciferase"/>
    <property type="match status" value="1"/>
</dbReference>
<gene>
    <name evidence="3" type="ORF">FV139_19020</name>
</gene>
<protein>
    <submittedName>
        <fullName evidence="3">LLM class flavin-dependent oxidoreductase</fullName>
    </submittedName>
</protein>
<dbReference type="Gene3D" id="3.20.20.30">
    <property type="entry name" value="Luciferase-like domain"/>
    <property type="match status" value="1"/>
</dbReference>
<evidence type="ECO:0000256" key="1">
    <source>
        <dbReference type="ARBA" id="ARBA00023002"/>
    </source>
</evidence>
<evidence type="ECO:0000313" key="3">
    <source>
        <dbReference type="EMBL" id="TXS89827.1"/>
    </source>
</evidence>